<accession>A0A1Y2DQU8</accession>
<dbReference type="EMBL" id="MCFJ01000010">
    <property type="protein sequence ID" value="ORY61486.1"/>
    <property type="molecule type" value="Genomic_DNA"/>
</dbReference>
<sequence length="171" mass="19166">MATQTARPVTQIPDHAAEKSDLNDSTAKVWVQVPYDPSKYEASHNAKNFLDWEQTWDGLFPMLLIYSVGWVRSSAPPGPDNATYDLMYESRARDQQTKPTAIGKFNSVGVANNHAMAYMDQCTVSPQADMDGKGFTWRLHPNGCLDLMIQEDGEEHKIYVQEQSPESENGP</sequence>
<name>A0A1Y2DQU8_9PEZI</name>
<evidence type="ECO:0000313" key="3">
    <source>
        <dbReference type="Proteomes" id="UP000193689"/>
    </source>
</evidence>
<dbReference type="GeneID" id="63780343"/>
<dbReference type="AlphaFoldDB" id="A0A1Y2DQU8"/>
<proteinExistence type="predicted"/>
<evidence type="ECO:0000313" key="2">
    <source>
        <dbReference type="EMBL" id="ORY61486.1"/>
    </source>
</evidence>
<reference evidence="2 3" key="1">
    <citation type="submission" date="2016-07" db="EMBL/GenBank/DDBJ databases">
        <title>Pervasive Adenine N6-methylation of Active Genes in Fungi.</title>
        <authorList>
            <consortium name="DOE Joint Genome Institute"/>
            <person name="Mondo S.J."/>
            <person name="Dannebaum R.O."/>
            <person name="Kuo R.C."/>
            <person name="Labutti K."/>
            <person name="Haridas S."/>
            <person name="Kuo A."/>
            <person name="Salamov A."/>
            <person name="Ahrendt S.R."/>
            <person name="Lipzen A."/>
            <person name="Sullivan W."/>
            <person name="Andreopoulos W.B."/>
            <person name="Clum A."/>
            <person name="Lindquist E."/>
            <person name="Daum C."/>
            <person name="Ramamoorthy G.K."/>
            <person name="Gryganskyi A."/>
            <person name="Culley D."/>
            <person name="Magnuson J.K."/>
            <person name="James T.Y."/>
            <person name="O'Malley M.A."/>
            <person name="Stajich J.E."/>
            <person name="Spatafora J.W."/>
            <person name="Visel A."/>
            <person name="Grigoriev I.V."/>
        </authorList>
    </citation>
    <scope>NUCLEOTIDE SEQUENCE [LARGE SCALE GENOMIC DNA]</scope>
    <source>
        <strain evidence="2 3">CBS 129021</strain>
    </source>
</reference>
<comment type="caution">
    <text evidence="2">The sequence shown here is derived from an EMBL/GenBank/DDBJ whole genome shotgun (WGS) entry which is preliminary data.</text>
</comment>
<evidence type="ECO:0000256" key="1">
    <source>
        <dbReference type="SAM" id="MobiDB-lite"/>
    </source>
</evidence>
<organism evidence="2 3">
    <name type="scientific">Pseudomassariella vexata</name>
    <dbReference type="NCBI Taxonomy" id="1141098"/>
    <lineage>
        <taxon>Eukaryota</taxon>
        <taxon>Fungi</taxon>
        <taxon>Dikarya</taxon>
        <taxon>Ascomycota</taxon>
        <taxon>Pezizomycotina</taxon>
        <taxon>Sordariomycetes</taxon>
        <taxon>Xylariomycetidae</taxon>
        <taxon>Amphisphaeriales</taxon>
        <taxon>Pseudomassariaceae</taxon>
        <taxon>Pseudomassariella</taxon>
    </lineage>
</organism>
<gene>
    <name evidence="2" type="ORF">BCR38DRAFT_487244</name>
</gene>
<dbReference type="InParanoid" id="A0A1Y2DQU8"/>
<feature type="region of interest" description="Disordered" evidence="1">
    <location>
        <begin position="1"/>
        <end position="23"/>
    </location>
</feature>
<dbReference type="RefSeq" id="XP_040713563.1">
    <property type="nucleotide sequence ID" value="XM_040864131.1"/>
</dbReference>
<keyword evidence="3" id="KW-1185">Reference proteome</keyword>
<dbReference type="Proteomes" id="UP000193689">
    <property type="component" value="Unassembled WGS sequence"/>
</dbReference>
<protein>
    <submittedName>
        <fullName evidence="2">Uncharacterized protein</fullName>
    </submittedName>
</protein>